<feature type="chain" id="PRO_5043969053" description="MSHA biogenesis protein MshK" evidence="1">
    <location>
        <begin position="22"/>
        <end position="116"/>
    </location>
</feature>
<proteinExistence type="predicted"/>
<dbReference type="EMBL" id="JACYTR010000012">
    <property type="protein sequence ID" value="MBD8525753.1"/>
    <property type="molecule type" value="Genomic_DNA"/>
</dbReference>
<feature type="signal peptide" evidence="1">
    <location>
        <begin position="1"/>
        <end position="21"/>
    </location>
</feature>
<evidence type="ECO:0000313" key="3">
    <source>
        <dbReference type="Proteomes" id="UP000613768"/>
    </source>
</evidence>
<dbReference type="AlphaFoldDB" id="A0AAW3ZI46"/>
<name>A0AAW3ZI46_9GAMM</name>
<dbReference type="Proteomes" id="UP000613768">
    <property type="component" value="Unassembled WGS sequence"/>
</dbReference>
<keyword evidence="1" id="KW-0732">Signal</keyword>
<sequence length="116" mass="12973">MISIRWVLLLSGLLNAAAALAATPSAADDQAWINSYMQRQRAVPAGKRALPANALRLEQGEQWQGRSVRVQLLDGRVRRGMIEQVDARAIRLRVIVNGGRFVYSIDRSQIYFVVPE</sequence>
<keyword evidence="3" id="KW-1185">Reference proteome</keyword>
<evidence type="ECO:0000313" key="2">
    <source>
        <dbReference type="EMBL" id="MBD8525753.1"/>
    </source>
</evidence>
<evidence type="ECO:0000256" key="1">
    <source>
        <dbReference type="SAM" id="SignalP"/>
    </source>
</evidence>
<accession>A0AAW3ZI46</accession>
<organism evidence="2 3">
    <name type="scientific">Pseudomarimonas arenosa</name>
    <dbReference type="NCBI Taxonomy" id="2774145"/>
    <lineage>
        <taxon>Bacteria</taxon>
        <taxon>Pseudomonadati</taxon>
        <taxon>Pseudomonadota</taxon>
        <taxon>Gammaproteobacteria</taxon>
        <taxon>Lysobacterales</taxon>
        <taxon>Lysobacteraceae</taxon>
        <taxon>Pseudomarimonas</taxon>
    </lineage>
</organism>
<protein>
    <recommendedName>
        <fullName evidence="4">MSHA biogenesis protein MshK</fullName>
    </recommendedName>
</protein>
<reference evidence="2 3" key="1">
    <citation type="submission" date="2020-09" db="EMBL/GenBank/DDBJ databases">
        <title>Pseudoxanthomonas sp. CAU 1598 isolated from sand of Yaerae Beach.</title>
        <authorList>
            <person name="Kim W."/>
        </authorList>
    </citation>
    <scope>NUCLEOTIDE SEQUENCE [LARGE SCALE GENOMIC DNA]</scope>
    <source>
        <strain evidence="2 3">CAU 1598</strain>
    </source>
</reference>
<gene>
    <name evidence="2" type="ORF">IFO71_08350</name>
</gene>
<evidence type="ECO:0008006" key="4">
    <source>
        <dbReference type="Google" id="ProtNLM"/>
    </source>
</evidence>
<comment type="caution">
    <text evidence="2">The sequence shown here is derived from an EMBL/GenBank/DDBJ whole genome shotgun (WGS) entry which is preliminary data.</text>
</comment>
<dbReference type="RefSeq" id="WP_192029117.1">
    <property type="nucleotide sequence ID" value="NZ_JACYTR010000012.1"/>
</dbReference>